<protein>
    <submittedName>
        <fullName evidence="1">Uncharacterized protein</fullName>
    </submittedName>
</protein>
<dbReference type="AlphaFoldDB" id="A0A3D8L3S0"/>
<evidence type="ECO:0000313" key="1">
    <source>
        <dbReference type="EMBL" id="RDV11953.1"/>
    </source>
</evidence>
<gene>
    <name evidence="1" type="ORF">DXT99_23305</name>
</gene>
<keyword evidence="2" id="KW-1185">Reference proteome</keyword>
<evidence type="ECO:0000313" key="2">
    <source>
        <dbReference type="Proteomes" id="UP000256708"/>
    </source>
</evidence>
<dbReference type="RefSeq" id="WP_115567999.1">
    <property type="nucleotide sequence ID" value="NZ_QRGR01000036.1"/>
</dbReference>
<sequence length="94" mass="10695">MEKFKGRIAPLLESDEIRYQASGVVKSMSVDYFSSNFREITVTELPNIGLSSYYYQSIENPDLVMHFRISETAGLSATLMLCRDFESKLKETGI</sequence>
<reference evidence="2" key="1">
    <citation type="submission" date="2018-08" db="EMBL/GenBank/DDBJ databases">
        <authorList>
            <person name="Liu Z.-W."/>
            <person name="Du Z.-J."/>
        </authorList>
    </citation>
    <scope>NUCLEOTIDE SEQUENCE [LARGE SCALE GENOMIC DNA]</scope>
    <source>
        <strain evidence="2">H4X</strain>
    </source>
</reference>
<accession>A0A3D8L3S0</accession>
<dbReference type="OrthoDB" id="855508at2"/>
<proteinExistence type="predicted"/>
<dbReference type="Proteomes" id="UP000256708">
    <property type="component" value="Unassembled WGS sequence"/>
</dbReference>
<organism evidence="1 2">
    <name type="scientific">Pontibacter diazotrophicus</name>
    <dbReference type="NCBI Taxonomy" id="1400979"/>
    <lineage>
        <taxon>Bacteria</taxon>
        <taxon>Pseudomonadati</taxon>
        <taxon>Bacteroidota</taxon>
        <taxon>Cytophagia</taxon>
        <taxon>Cytophagales</taxon>
        <taxon>Hymenobacteraceae</taxon>
        <taxon>Pontibacter</taxon>
    </lineage>
</organism>
<dbReference type="EMBL" id="QRGR01000036">
    <property type="protein sequence ID" value="RDV11953.1"/>
    <property type="molecule type" value="Genomic_DNA"/>
</dbReference>
<comment type="caution">
    <text evidence="1">The sequence shown here is derived from an EMBL/GenBank/DDBJ whole genome shotgun (WGS) entry which is preliminary data.</text>
</comment>
<name>A0A3D8L3S0_9BACT</name>